<feature type="binding site" evidence="1">
    <location>
        <position position="164"/>
    </location>
    <ligand>
        <name>FAD</name>
        <dbReference type="ChEBI" id="CHEBI:57692"/>
        <note>ligand shared between neighboring subunits</note>
    </ligand>
</feature>
<accession>B1H0H7</accession>
<dbReference type="InterPro" id="IPR036098">
    <property type="entry name" value="Thymidylate_synthase_ThyX_sf"/>
</dbReference>
<keyword evidence="1" id="KW-0274">FAD</keyword>
<dbReference type="KEGG" id="rsd:TGRD_516"/>
<feature type="binding site" description="in other chain" evidence="1">
    <location>
        <position position="142"/>
    </location>
    <ligand>
        <name>dUMP</name>
        <dbReference type="ChEBI" id="CHEBI:246422"/>
        <note>ligand shared between dimeric partners</note>
    </ligand>
</feature>
<comment type="cofactor">
    <cofactor evidence="1">
        <name>FAD</name>
        <dbReference type="ChEBI" id="CHEBI:57692"/>
    </cofactor>
    <text evidence="1">Binds 4 FAD per tetramer. Each FAD binding site is formed by three monomers.</text>
</comment>
<organism evidence="2 3">
    <name type="scientific">Endomicrobium trichonymphae</name>
    <dbReference type="NCBI Taxonomy" id="1408204"/>
    <lineage>
        <taxon>Bacteria</taxon>
        <taxon>Pseudomonadati</taxon>
        <taxon>Elusimicrobiota</taxon>
        <taxon>Endomicrobiia</taxon>
        <taxon>Endomicrobiales</taxon>
        <taxon>Endomicrobiaceae</taxon>
        <taxon>Candidatus Endomicrobiellum</taxon>
    </lineage>
</organism>
<proteinExistence type="inferred from homology"/>
<feature type="active site" description="Involved in ionization of N3 of dUMP, leading to its activation" evidence="1">
    <location>
        <position position="169"/>
    </location>
</feature>
<feature type="binding site" evidence="1">
    <location>
        <position position="55"/>
    </location>
    <ligand>
        <name>FAD</name>
        <dbReference type="ChEBI" id="CHEBI:57692"/>
        <note>ligand shared between neighboring subunits</note>
    </ligand>
</feature>
<dbReference type="EMBL" id="AP009510">
    <property type="protein sequence ID" value="BAG14009.1"/>
    <property type="molecule type" value="Genomic_DNA"/>
</dbReference>
<comment type="catalytic activity">
    <reaction evidence="1">
        <text>dUMP + (6R)-5,10-methylene-5,6,7,8-tetrahydrofolate + NADPH + H(+) = dTMP + (6S)-5,6,7,8-tetrahydrofolate + NADP(+)</text>
        <dbReference type="Rhea" id="RHEA:29043"/>
        <dbReference type="ChEBI" id="CHEBI:15378"/>
        <dbReference type="ChEBI" id="CHEBI:15636"/>
        <dbReference type="ChEBI" id="CHEBI:57453"/>
        <dbReference type="ChEBI" id="CHEBI:57783"/>
        <dbReference type="ChEBI" id="CHEBI:58349"/>
        <dbReference type="ChEBI" id="CHEBI:63528"/>
        <dbReference type="ChEBI" id="CHEBI:246422"/>
        <dbReference type="EC" id="2.1.1.148"/>
    </reaction>
</comment>
<dbReference type="InterPro" id="IPR003669">
    <property type="entry name" value="Thymidylate_synthase_ThyX"/>
</dbReference>
<name>B1H0H7_ENDTX</name>
<dbReference type="PANTHER" id="PTHR34934">
    <property type="entry name" value="FLAVIN-DEPENDENT THYMIDYLATE SYNTHASE"/>
    <property type="match status" value="1"/>
</dbReference>
<evidence type="ECO:0000313" key="3">
    <source>
        <dbReference type="Proteomes" id="UP000001691"/>
    </source>
</evidence>
<dbReference type="HOGENOM" id="CLU_077585_0_0_0"/>
<dbReference type="GO" id="GO:0050797">
    <property type="term" value="F:thymidylate synthase (FAD) activity"/>
    <property type="evidence" value="ECO:0007669"/>
    <property type="project" value="UniProtKB-UniRule"/>
</dbReference>
<feature type="binding site" evidence="1">
    <location>
        <begin position="76"/>
        <end position="79"/>
    </location>
    <ligand>
        <name>dUMP</name>
        <dbReference type="ChEBI" id="CHEBI:246422"/>
        <note>ligand shared between dimeric partners</note>
    </ligand>
</feature>
<evidence type="ECO:0000313" key="2">
    <source>
        <dbReference type="EMBL" id="BAG14009.1"/>
    </source>
</evidence>
<dbReference type="AlphaFoldDB" id="B1H0H7"/>
<keyword evidence="1" id="KW-0285">Flavoprotein</keyword>
<dbReference type="PATRIC" id="fig|471821.5.peg.860"/>
<dbReference type="Gene3D" id="3.30.1360.170">
    <property type="match status" value="1"/>
</dbReference>
<keyword evidence="1" id="KW-0521">NADP</keyword>
<reference evidence="3" key="1">
    <citation type="journal article" date="2008" name="Proc. Natl. Acad. Sci. U.S.A.">
        <title>Complete genome of the uncultured termite group 1 bacteria in a single host protist cell.</title>
        <authorList>
            <person name="Hongoh Y."/>
            <person name="Sharma V.K."/>
            <person name="Prakash T."/>
            <person name="Noda S."/>
            <person name="Taylor T.D."/>
            <person name="Kudo T."/>
            <person name="Sakaki Y."/>
            <person name="Toyoda A."/>
            <person name="Hattori M."/>
            <person name="Ohkuma M."/>
        </authorList>
    </citation>
    <scope>NUCLEOTIDE SEQUENCE [LARGE SCALE GENOMIC DNA]</scope>
    <source>
        <strain evidence="3">Rs-D17 genomovar Ri2008</strain>
    </source>
</reference>
<keyword evidence="1" id="KW-0808">Transferase</keyword>
<feature type="binding site" evidence="1">
    <location>
        <position position="169"/>
    </location>
    <ligand>
        <name>dUMP</name>
        <dbReference type="ChEBI" id="CHEBI:246422"/>
        <note>ligand shared between dimeric partners</note>
    </ligand>
</feature>
<dbReference type="Pfam" id="PF02511">
    <property type="entry name" value="Thy1"/>
    <property type="match status" value="1"/>
</dbReference>
<dbReference type="EC" id="2.1.1.148" evidence="1"/>
<dbReference type="NCBIfam" id="TIGR02170">
    <property type="entry name" value="thyX"/>
    <property type="match status" value="1"/>
</dbReference>
<dbReference type="GO" id="GO:0004799">
    <property type="term" value="F:thymidylate synthase activity"/>
    <property type="evidence" value="ECO:0007669"/>
    <property type="project" value="TreeGrafter"/>
</dbReference>
<feature type="binding site" evidence="1">
    <location>
        <begin position="79"/>
        <end position="81"/>
    </location>
    <ligand>
        <name>FAD</name>
        <dbReference type="ChEBI" id="CHEBI:57692"/>
        <note>ligand shared between neighboring subunits</note>
    </ligand>
</feature>
<dbReference type="RefSeq" id="WP_015423534.1">
    <property type="nucleotide sequence ID" value="NC_020419.1"/>
</dbReference>
<feature type="binding site" description="in other chain" evidence="1">
    <location>
        <begin position="89"/>
        <end position="91"/>
    </location>
    <ligand>
        <name>dUMP</name>
        <dbReference type="ChEBI" id="CHEBI:246422"/>
        <note>ligand shared between dimeric partners</note>
    </ligand>
</feature>
<dbReference type="GO" id="GO:0032259">
    <property type="term" value="P:methylation"/>
    <property type="evidence" value="ECO:0007669"/>
    <property type="project" value="UniProtKB-KW"/>
</dbReference>
<keyword evidence="3" id="KW-1185">Reference proteome</keyword>
<gene>
    <name evidence="1" type="primary">thyX</name>
    <name evidence="2" type="ordered locus">TGRD_516</name>
</gene>
<comment type="function">
    <text evidence="1">Catalyzes the reductive methylation of 2'-deoxyuridine-5'-monophosphate (dUMP) to 2'-deoxythymidine-5'-monophosphate (dTMP) while utilizing 5,10-methylenetetrahydrofolate (mTHF) as the methyl donor, and NADPH and FADH(2) as the reductant.</text>
</comment>
<comment type="similarity">
    <text evidence="1">Belongs to the thymidylate synthase ThyX family.</text>
</comment>
<dbReference type="GO" id="GO:0050660">
    <property type="term" value="F:flavin adenine dinucleotide binding"/>
    <property type="evidence" value="ECO:0007669"/>
    <property type="project" value="UniProtKB-UniRule"/>
</dbReference>
<dbReference type="Proteomes" id="UP000001691">
    <property type="component" value="Chromosome"/>
</dbReference>
<dbReference type="HAMAP" id="MF_01408">
    <property type="entry name" value="ThyX"/>
    <property type="match status" value="1"/>
</dbReference>
<dbReference type="CDD" id="cd20175">
    <property type="entry name" value="ThyX"/>
    <property type="match status" value="1"/>
</dbReference>
<dbReference type="GO" id="GO:0006235">
    <property type="term" value="P:dTTP biosynthetic process"/>
    <property type="evidence" value="ECO:0007669"/>
    <property type="project" value="UniProtKB-UniRule"/>
</dbReference>
<dbReference type="PROSITE" id="PS51331">
    <property type="entry name" value="THYX"/>
    <property type="match status" value="1"/>
</dbReference>
<comment type="subunit">
    <text evidence="1">Homotetramer.</text>
</comment>
<dbReference type="STRING" id="471821.TGRD_526"/>
<evidence type="ECO:0000256" key="1">
    <source>
        <dbReference type="HAMAP-Rule" id="MF_01408"/>
    </source>
</evidence>
<dbReference type="SUPFAM" id="SSF69796">
    <property type="entry name" value="Thymidylate synthase-complementing protein Thy1"/>
    <property type="match status" value="1"/>
</dbReference>
<keyword evidence="1" id="KW-0489">Methyltransferase</keyword>
<comment type="caution">
    <text evidence="1">Lacks conserved residue(s) required for the propagation of feature annotation.</text>
</comment>
<sequence length="223" mass="25562">MKIKLLKFTNDPEKICAVAAKLCRSSENIDEISGNFTKEKIKELLSRIISSGHYSVLEHSSFTFGVEGISRVLLAQLTRHRIASFSVQSQRYVRFENGVEYVVPDTIKKNKTLLKKYDDFLKNTETLYKEFLDEGIPAEDARYILPNASATKIVITMNARELKHFFSLRCCNRSQWEIRDMACLMLNLVKKKAALLFSDAGPDCVRKGCNEVFSCGKPWKKYK</sequence>
<protein>
    <recommendedName>
        <fullName evidence="1">Flavin-dependent thymidylate synthase</fullName>
        <shortName evidence="1">FDTS</shortName>
        <ecNumber evidence="1">2.1.1.148</ecNumber>
    </recommendedName>
    <alternativeName>
        <fullName evidence="1">FAD-dependent thymidylate synthase</fullName>
    </alternativeName>
    <alternativeName>
        <fullName evidence="1">Thymidylate synthase ThyX</fullName>
        <shortName evidence="1">TS</shortName>
        <shortName evidence="1">TSase</shortName>
    </alternativeName>
</protein>
<feature type="binding site" evidence="1">
    <location>
        <begin position="158"/>
        <end position="160"/>
    </location>
    <ligand>
        <name>FAD</name>
        <dbReference type="ChEBI" id="CHEBI:57692"/>
        <note>ligand shared between neighboring subunits</note>
    </ligand>
</feature>
<dbReference type="GO" id="GO:0006231">
    <property type="term" value="P:dTMP biosynthetic process"/>
    <property type="evidence" value="ECO:0007669"/>
    <property type="project" value="UniProtKB-UniRule"/>
</dbReference>
<dbReference type="PANTHER" id="PTHR34934:SF1">
    <property type="entry name" value="FLAVIN-DEPENDENT THYMIDYLATE SYNTHASE"/>
    <property type="match status" value="1"/>
</dbReference>
<keyword evidence="1" id="KW-0545">Nucleotide biosynthesis</keyword>
<dbReference type="UniPathway" id="UPA00575"/>
<dbReference type="GO" id="GO:0070402">
    <property type="term" value="F:NADPH binding"/>
    <property type="evidence" value="ECO:0007669"/>
    <property type="project" value="TreeGrafter"/>
</dbReference>
<comment type="pathway">
    <text evidence="1">Pyrimidine metabolism; dTTP biosynthesis.</text>
</comment>